<dbReference type="InterPro" id="IPR013783">
    <property type="entry name" value="Ig-like_fold"/>
</dbReference>
<dbReference type="PRINTS" id="PR00014">
    <property type="entry name" value="FNTYPEIII"/>
</dbReference>
<dbReference type="SUPFAM" id="SSF49265">
    <property type="entry name" value="Fibronectin type III"/>
    <property type="match status" value="2"/>
</dbReference>
<dbReference type="InterPro" id="IPR003961">
    <property type="entry name" value="FN3_dom"/>
</dbReference>
<dbReference type="PROSITE" id="PS50853">
    <property type="entry name" value="FN3"/>
    <property type="match status" value="2"/>
</dbReference>
<proteinExistence type="predicted"/>
<feature type="compositionally biased region" description="Low complexity" evidence="2">
    <location>
        <begin position="55"/>
        <end position="74"/>
    </location>
</feature>
<evidence type="ECO:0000313" key="4">
    <source>
        <dbReference type="EMBL" id="CAB4985241.1"/>
    </source>
</evidence>
<reference evidence="4" key="1">
    <citation type="submission" date="2020-05" db="EMBL/GenBank/DDBJ databases">
        <authorList>
            <person name="Chiriac C."/>
            <person name="Salcher M."/>
            <person name="Ghai R."/>
            <person name="Kavagutti S V."/>
        </authorList>
    </citation>
    <scope>NUCLEOTIDE SEQUENCE</scope>
</reference>
<dbReference type="SMART" id="SM00060">
    <property type="entry name" value="FN3"/>
    <property type="match status" value="2"/>
</dbReference>
<dbReference type="AlphaFoldDB" id="A0A6J7MW58"/>
<feature type="domain" description="Fibronectin type-III" evidence="3">
    <location>
        <begin position="78"/>
        <end position="175"/>
    </location>
</feature>
<dbReference type="InterPro" id="IPR050964">
    <property type="entry name" value="Striated_Muscle_Regulatory"/>
</dbReference>
<gene>
    <name evidence="4" type="ORF">UFOPK3957_00686</name>
</gene>
<evidence type="ECO:0000259" key="3">
    <source>
        <dbReference type="PROSITE" id="PS50853"/>
    </source>
</evidence>
<dbReference type="PANTHER" id="PTHR13817:SF166">
    <property type="entry name" value="NEURONAL IGCAM-RELATED"/>
    <property type="match status" value="1"/>
</dbReference>
<evidence type="ECO:0000256" key="2">
    <source>
        <dbReference type="SAM" id="MobiDB-lite"/>
    </source>
</evidence>
<organism evidence="4">
    <name type="scientific">freshwater metagenome</name>
    <dbReference type="NCBI Taxonomy" id="449393"/>
    <lineage>
        <taxon>unclassified sequences</taxon>
        <taxon>metagenomes</taxon>
        <taxon>ecological metagenomes</taxon>
    </lineage>
</organism>
<keyword evidence="1" id="KW-0677">Repeat</keyword>
<name>A0A6J7MW58_9ZZZZ</name>
<evidence type="ECO:0000256" key="1">
    <source>
        <dbReference type="ARBA" id="ARBA00022737"/>
    </source>
</evidence>
<protein>
    <submittedName>
        <fullName evidence="4">Unannotated protein</fullName>
    </submittedName>
</protein>
<dbReference type="PROSITE" id="PS51257">
    <property type="entry name" value="PROKAR_LIPOPROTEIN"/>
    <property type="match status" value="1"/>
</dbReference>
<feature type="domain" description="Fibronectin type-III" evidence="3">
    <location>
        <begin position="180"/>
        <end position="269"/>
    </location>
</feature>
<feature type="region of interest" description="Disordered" evidence="2">
    <location>
        <begin position="38"/>
        <end position="74"/>
    </location>
</feature>
<sequence>MLNGRSSTADRTTAGRWTVAAALLAGIVTVLAACGGSATGGSAPESSAPVIRADVPTSPSPTSSSSASTSTTTSASGTASAVSAVASTITSGGVDVSWSGSGTGYVVEFRESSAGTWSDPSGTCALDSTKISAATTCIVTGLEPGQRYTFQVAPYVNGGPGTFSSSTSSSDILALGVPLAPVIVTPTATGRTTATVTFTAPTSDGGSPITAYTVTSNPAGGSSSTRTTAGTFTVTGLTPGTSYTFTVTATNTYGTSLPSAASATVTPRTNYIVGDTGPGGGKVFYVSSTGFACGPTLASRCYNLEVGTKNETATRWCTFTATLITGASSYAIGYGYTNTTNMQNSSPACITGAWKPATDYRGGGLSDWYLPSKLELNLLSSARAAVGMAGDTNNYWSSSQVNMSEAWFMSGPGVYGGMKQNWNYVRPVRAF</sequence>
<dbReference type="Pfam" id="PF00041">
    <property type="entry name" value="fn3"/>
    <property type="match status" value="2"/>
</dbReference>
<dbReference type="Gene3D" id="2.60.40.10">
    <property type="entry name" value="Immunoglobulins"/>
    <property type="match status" value="2"/>
</dbReference>
<dbReference type="PANTHER" id="PTHR13817">
    <property type="entry name" value="TITIN"/>
    <property type="match status" value="1"/>
</dbReference>
<dbReference type="EMBL" id="CAFBOM010000095">
    <property type="protein sequence ID" value="CAB4985241.1"/>
    <property type="molecule type" value="Genomic_DNA"/>
</dbReference>
<dbReference type="InterPro" id="IPR036116">
    <property type="entry name" value="FN3_sf"/>
</dbReference>
<dbReference type="CDD" id="cd00063">
    <property type="entry name" value="FN3"/>
    <property type="match status" value="2"/>
</dbReference>
<accession>A0A6J7MW58</accession>